<evidence type="ECO:0008006" key="5">
    <source>
        <dbReference type="Google" id="ProtNLM"/>
    </source>
</evidence>
<protein>
    <recommendedName>
        <fullName evidence="5">Cellulose-binding protein</fullName>
    </recommendedName>
</protein>
<dbReference type="Proteomes" id="UP001500483">
    <property type="component" value="Unassembled WGS sequence"/>
</dbReference>
<evidence type="ECO:0000256" key="1">
    <source>
        <dbReference type="SAM" id="Coils"/>
    </source>
</evidence>
<evidence type="ECO:0000256" key="2">
    <source>
        <dbReference type="SAM" id="MobiDB-lite"/>
    </source>
</evidence>
<organism evidence="3 4">
    <name type="scientific">Saccharopolyspora gregorii</name>
    <dbReference type="NCBI Taxonomy" id="33914"/>
    <lineage>
        <taxon>Bacteria</taxon>
        <taxon>Bacillati</taxon>
        <taxon>Actinomycetota</taxon>
        <taxon>Actinomycetes</taxon>
        <taxon>Pseudonocardiales</taxon>
        <taxon>Pseudonocardiaceae</taxon>
        <taxon>Saccharopolyspora</taxon>
    </lineage>
</organism>
<accession>A0ABP6RSR3</accession>
<evidence type="ECO:0000313" key="4">
    <source>
        <dbReference type="Proteomes" id="UP001500483"/>
    </source>
</evidence>
<comment type="caution">
    <text evidence="3">The sequence shown here is derived from an EMBL/GenBank/DDBJ whole genome shotgun (WGS) entry which is preliminary data.</text>
</comment>
<dbReference type="EMBL" id="BAAAYK010000038">
    <property type="protein sequence ID" value="GAA3360814.1"/>
    <property type="molecule type" value="Genomic_DNA"/>
</dbReference>
<feature type="coiled-coil region" evidence="1">
    <location>
        <begin position="118"/>
        <end position="174"/>
    </location>
</feature>
<proteinExistence type="predicted"/>
<reference evidence="4" key="1">
    <citation type="journal article" date="2019" name="Int. J. Syst. Evol. Microbiol.">
        <title>The Global Catalogue of Microorganisms (GCM) 10K type strain sequencing project: providing services to taxonomists for standard genome sequencing and annotation.</title>
        <authorList>
            <consortium name="The Broad Institute Genomics Platform"/>
            <consortium name="The Broad Institute Genome Sequencing Center for Infectious Disease"/>
            <person name="Wu L."/>
            <person name="Ma J."/>
        </authorList>
    </citation>
    <scope>NUCLEOTIDE SEQUENCE [LARGE SCALE GENOMIC DNA]</scope>
    <source>
        <strain evidence="4">JCM 9687</strain>
    </source>
</reference>
<name>A0ABP6RSR3_9PSEU</name>
<keyword evidence="1" id="KW-0175">Coiled coil</keyword>
<dbReference type="RefSeq" id="WP_258341896.1">
    <property type="nucleotide sequence ID" value="NZ_BAAAYK010000038.1"/>
</dbReference>
<gene>
    <name evidence="3" type="ORF">GCM10020366_42350</name>
</gene>
<evidence type="ECO:0000313" key="3">
    <source>
        <dbReference type="EMBL" id="GAA3360814.1"/>
    </source>
</evidence>
<sequence>MGYHNEDRELVPLKSDFDTVWYGYRRSQVRFYIQQTDAEVRMLTEDRDAALSQVDDLSQQLEQARSEIEALRAQFDEVCKQPVEEAGLSDRLRRMVRLAHDEADEVVSSAQAAAEHEWARAEQSAAELRARYENLVAEADQWRRQSETQRNEALAETRRDIQRMAREAEAHRRKLDHDAEARRTQVENDFEISMAARRDEANRVQAEREQRSRDEARRRVLEATAEAERRIRRADEHSDAMLRMRQDLAKRVRAAQQIMADAEPFLGDVEAGALTEDSDAYAASVVHGGLLADDPEVEVPRQRAKPAPAEAEAESAVVSG</sequence>
<feature type="compositionally biased region" description="Low complexity" evidence="2">
    <location>
        <begin position="306"/>
        <end position="320"/>
    </location>
</feature>
<feature type="region of interest" description="Disordered" evidence="2">
    <location>
        <begin position="293"/>
        <end position="320"/>
    </location>
</feature>
<keyword evidence="4" id="KW-1185">Reference proteome</keyword>
<feature type="coiled-coil region" evidence="1">
    <location>
        <begin position="40"/>
        <end position="81"/>
    </location>
</feature>